<keyword evidence="11" id="KW-1185">Reference proteome</keyword>
<evidence type="ECO:0000256" key="4">
    <source>
        <dbReference type="ARBA" id="ARBA00022801"/>
    </source>
</evidence>
<gene>
    <name evidence="10" type="ORF">N0F65_006647</name>
</gene>
<comment type="caution">
    <text evidence="10">The sequence shown here is derived from an EMBL/GenBank/DDBJ whole genome shotgun (WGS) entry which is preliminary data.</text>
</comment>
<feature type="domain" description="Glycosyl hydrolase family 81 C-terminal" evidence="9">
    <location>
        <begin position="128"/>
        <end position="228"/>
    </location>
</feature>
<evidence type="ECO:0000259" key="9">
    <source>
        <dbReference type="Pfam" id="PF17652"/>
    </source>
</evidence>
<keyword evidence="4" id="KW-0378">Hydrolase</keyword>
<feature type="domain" description="Glycosyl hydrolase family 81 C-terminal" evidence="9">
    <location>
        <begin position="65"/>
        <end position="100"/>
    </location>
</feature>
<dbReference type="PANTHER" id="PTHR31983:SF0">
    <property type="entry name" value="GLUCAN ENDO-1,3-BETA-D-GLUCOSIDASE 2"/>
    <property type="match status" value="1"/>
</dbReference>
<dbReference type="GO" id="GO:0042973">
    <property type="term" value="F:glucan endo-1,3-beta-D-glucosidase activity"/>
    <property type="evidence" value="ECO:0007669"/>
    <property type="project" value="UniProtKB-EC"/>
</dbReference>
<dbReference type="GO" id="GO:0052861">
    <property type="term" value="F:endo-1,3(4)-beta-glucanase activity"/>
    <property type="evidence" value="ECO:0007669"/>
    <property type="project" value="InterPro"/>
</dbReference>
<name>A0AAV2Z811_9STRA</name>
<evidence type="ECO:0000256" key="5">
    <source>
        <dbReference type="ARBA" id="ARBA00023277"/>
    </source>
</evidence>
<evidence type="ECO:0000256" key="8">
    <source>
        <dbReference type="ARBA" id="ARBA00023326"/>
    </source>
</evidence>
<keyword evidence="7" id="KW-0961">Cell wall biogenesis/degradation</keyword>
<keyword evidence="5" id="KW-0119">Carbohydrate metabolism</keyword>
<evidence type="ECO:0000256" key="7">
    <source>
        <dbReference type="ARBA" id="ARBA00023316"/>
    </source>
</evidence>
<organism evidence="10 11">
    <name type="scientific">Lagenidium giganteum</name>
    <dbReference type="NCBI Taxonomy" id="4803"/>
    <lineage>
        <taxon>Eukaryota</taxon>
        <taxon>Sar</taxon>
        <taxon>Stramenopiles</taxon>
        <taxon>Oomycota</taxon>
        <taxon>Peronosporomycetes</taxon>
        <taxon>Pythiales</taxon>
        <taxon>Pythiaceae</taxon>
    </lineage>
</organism>
<dbReference type="AlphaFoldDB" id="A0AAV2Z811"/>
<evidence type="ECO:0000256" key="1">
    <source>
        <dbReference type="ARBA" id="ARBA00000382"/>
    </source>
</evidence>
<reference evidence="10" key="2">
    <citation type="journal article" date="2023" name="Microbiol Resour">
        <title>Decontamination and Annotation of the Draft Genome Sequence of the Oomycete Lagenidium giganteum ARSEF 373.</title>
        <authorList>
            <person name="Morgan W.R."/>
            <person name="Tartar A."/>
        </authorList>
    </citation>
    <scope>NUCLEOTIDE SEQUENCE</scope>
    <source>
        <strain evidence="10">ARSEF 373</strain>
    </source>
</reference>
<dbReference type="EC" id="3.2.1.39" evidence="3"/>
<dbReference type="PROSITE" id="PS52008">
    <property type="entry name" value="GH81"/>
    <property type="match status" value="1"/>
</dbReference>
<dbReference type="Pfam" id="PF17652">
    <property type="entry name" value="Glyco_hydro81C"/>
    <property type="match status" value="2"/>
</dbReference>
<reference evidence="10" key="1">
    <citation type="submission" date="2022-11" db="EMBL/GenBank/DDBJ databases">
        <authorList>
            <person name="Morgan W.R."/>
            <person name="Tartar A."/>
        </authorList>
    </citation>
    <scope>NUCLEOTIDE SEQUENCE</scope>
    <source>
        <strain evidence="10">ARSEF 373</strain>
    </source>
</reference>
<sequence>MQALVTTSSPPVWKFHDSSDIVAELNPRQRPSSDDVTKYNMHETLEKDIDADWSIPSGGSYFFPQASGPLAYDKIYRGIVSTEGFKAHDPNADFGNSMYNHTATGSWLVPAQPPITRLEWAARPQTHDQPAIQHLDWFRGHSYSHGVTPFADGKDEESTSGDINFHYALTLFGRATNNHELANVGSLMLRLNARVVKTYSVMTNVNRAQPTNFRGNKVKGILFDNIAD</sequence>
<evidence type="ECO:0000256" key="3">
    <source>
        <dbReference type="ARBA" id="ARBA00012780"/>
    </source>
</evidence>
<comment type="similarity">
    <text evidence="2">Belongs to the glycosyl hydrolase 81 family.</text>
</comment>
<accession>A0AAV2Z811</accession>
<keyword evidence="8" id="KW-0624">Polysaccharide degradation</keyword>
<protein>
    <recommendedName>
        <fullName evidence="3">glucan endo-1,3-beta-D-glucosidase</fullName>
        <ecNumber evidence="3">3.2.1.39</ecNumber>
    </recommendedName>
</protein>
<evidence type="ECO:0000313" key="10">
    <source>
        <dbReference type="EMBL" id="DBA02857.1"/>
    </source>
</evidence>
<dbReference type="PANTHER" id="PTHR31983">
    <property type="entry name" value="ENDO-1,3(4)-BETA-GLUCANASE 1"/>
    <property type="match status" value="1"/>
</dbReference>
<comment type="catalytic activity">
    <reaction evidence="1">
        <text>Hydrolysis of (1-&gt;3)-beta-D-glucosidic linkages in (1-&gt;3)-beta-D-glucans.</text>
        <dbReference type="EC" id="3.2.1.39"/>
    </reaction>
</comment>
<dbReference type="Proteomes" id="UP001146120">
    <property type="component" value="Unassembled WGS sequence"/>
</dbReference>
<dbReference type="InterPro" id="IPR005200">
    <property type="entry name" value="Endo-beta-glucanase"/>
</dbReference>
<dbReference type="EMBL" id="DAKRPA010000026">
    <property type="protein sequence ID" value="DBA02857.1"/>
    <property type="molecule type" value="Genomic_DNA"/>
</dbReference>
<dbReference type="InterPro" id="IPR040720">
    <property type="entry name" value="GH81_C"/>
</dbReference>
<dbReference type="GO" id="GO:0000272">
    <property type="term" value="P:polysaccharide catabolic process"/>
    <property type="evidence" value="ECO:0007669"/>
    <property type="project" value="UniProtKB-KW"/>
</dbReference>
<dbReference type="GO" id="GO:0071555">
    <property type="term" value="P:cell wall organization"/>
    <property type="evidence" value="ECO:0007669"/>
    <property type="project" value="UniProtKB-KW"/>
</dbReference>
<evidence type="ECO:0000256" key="2">
    <source>
        <dbReference type="ARBA" id="ARBA00010730"/>
    </source>
</evidence>
<proteinExistence type="inferred from homology"/>
<keyword evidence="6" id="KW-0326">Glycosidase</keyword>
<evidence type="ECO:0000256" key="6">
    <source>
        <dbReference type="ARBA" id="ARBA00023295"/>
    </source>
</evidence>
<evidence type="ECO:0000313" key="11">
    <source>
        <dbReference type="Proteomes" id="UP001146120"/>
    </source>
</evidence>